<dbReference type="InterPro" id="IPR027417">
    <property type="entry name" value="P-loop_NTPase"/>
</dbReference>
<dbReference type="PANTHER" id="PTHR47642">
    <property type="entry name" value="ATP-DEPENDENT DNA HELICASE"/>
    <property type="match status" value="1"/>
</dbReference>
<feature type="non-terminal residue" evidence="1">
    <location>
        <position position="110"/>
    </location>
</feature>
<evidence type="ECO:0000313" key="2">
    <source>
        <dbReference type="Proteomes" id="UP000738349"/>
    </source>
</evidence>
<gene>
    <name evidence="1" type="ORF">EDB81DRAFT_610277</name>
</gene>
<proteinExistence type="predicted"/>
<dbReference type="Gene3D" id="3.40.50.300">
    <property type="entry name" value="P-loop containing nucleotide triphosphate hydrolases"/>
    <property type="match status" value="1"/>
</dbReference>
<dbReference type="AlphaFoldDB" id="A0A9P9DGU7"/>
<dbReference type="OrthoDB" id="5095382at2759"/>
<evidence type="ECO:0008006" key="3">
    <source>
        <dbReference type="Google" id="ProtNLM"/>
    </source>
</evidence>
<comment type="caution">
    <text evidence="1">The sequence shown here is derived from an EMBL/GenBank/DDBJ whole genome shotgun (WGS) entry which is preliminary data.</text>
</comment>
<dbReference type="EMBL" id="JAGMUV010000027">
    <property type="protein sequence ID" value="KAH7118421.1"/>
    <property type="molecule type" value="Genomic_DNA"/>
</dbReference>
<accession>A0A9P9DGU7</accession>
<feature type="non-terminal residue" evidence="1">
    <location>
        <position position="1"/>
    </location>
</feature>
<dbReference type="PANTHER" id="PTHR47642:SF5">
    <property type="entry name" value="ATP-DEPENDENT DNA HELICASE"/>
    <property type="match status" value="1"/>
</dbReference>
<keyword evidence="2" id="KW-1185">Reference proteome</keyword>
<reference evidence="1" key="1">
    <citation type="journal article" date="2021" name="Nat. Commun.">
        <title>Genetic determinants of endophytism in the Arabidopsis root mycobiome.</title>
        <authorList>
            <person name="Mesny F."/>
            <person name="Miyauchi S."/>
            <person name="Thiergart T."/>
            <person name="Pickel B."/>
            <person name="Atanasova L."/>
            <person name="Karlsson M."/>
            <person name="Huettel B."/>
            <person name="Barry K.W."/>
            <person name="Haridas S."/>
            <person name="Chen C."/>
            <person name="Bauer D."/>
            <person name="Andreopoulos W."/>
            <person name="Pangilinan J."/>
            <person name="LaButti K."/>
            <person name="Riley R."/>
            <person name="Lipzen A."/>
            <person name="Clum A."/>
            <person name="Drula E."/>
            <person name="Henrissat B."/>
            <person name="Kohler A."/>
            <person name="Grigoriev I.V."/>
            <person name="Martin F.M."/>
            <person name="Hacquard S."/>
        </authorList>
    </citation>
    <scope>NUCLEOTIDE SEQUENCE</scope>
    <source>
        <strain evidence="1">MPI-CAGE-AT-0147</strain>
    </source>
</reference>
<sequence length="110" mass="12028">NQYDASRRDQMLLYVGGEGGTGKSRVIKAIVAGMDLMMRKHEVILMAPTGAAADNISGNTYHTSLGISISKTQKPTVSARVKKLWSRKTIILMDEVSMLDLTSLSMINNQ</sequence>
<name>A0A9P9DGU7_9HYPO</name>
<evidence type="ECO:0000313" key="1">
    <source>
        <dbReference type="EMBL" id="KAH7118421.1"/>
    </source>
</evidence>
<protein>
    <recommendedName>
        <fullName evidence="3">ATP-dependent DNA helicase</fullName>
    </recommendedName>
</protein>
<dbReference type="InterPro" id="IPR051055">
    <property type="entry name" value="PIF1_helicase"/>
</dbReference>
<dbReference type="Pfam" id="PF13245">
    <property type="entry name" value="AAA_19"/>
    <property type="match status" value="1"/>
</dbReference>
<organism evidence="1 2">
    <name type="scientific">Dactylonectria macrodidyma</name>
    <dbReference type="NCBI Taxonomy" id="307937"/>
    <lineage>
        <taxon>Eukaryota</taxon>
        <taxon>Fungi</taxon>
        <taxon>Dikarya</taxon>
        <taxon>Ascomycota</taxon>
        <taxon>Pezizomycotina</taxon>
        <taxon>Sordariomycetes</taxon>
        <taxon>Hypocreomycetidae</taxon>
        <taxon>Hypocreales</taxon>
        <taxon>Nectriaceae</taxon>
        <taxon>Dactylonectria</taxon>
    </lineage>
</organism>
<dbReference type="Proteomes" id="UP000738349">
    <property type="component" value="Unassembled WGS sequence"/>
</dbReference>
<dbReference type="SUPFAM" id="SSF52540">
    <property type="entry name" value="P-loop containing nucleoside triphosphate hydrolases"/>
    <property type="match status" value="1"/>
</dbReference>